<feature type="domain" description="Tyrosyl-tRNA synthetase C-terminal" evidence="11">
    <location>
        <begin position="350"/>
        <end position="469"/>
    </location>
</feature>
<keyword evidence="5 9" id="KW-0648">Protein biosynthesis</keyword>
<dbReference type="InterPro" id="IPR014729">
    <property type="entry name" value="Rossmann-like_a/b/a_fold"/>
</dbReference>
<evidence type="ECO:0000259" key="11">
    <source>
        <dbReference type="Pfam" id="PF16714"/>
    </source>
</evidence>
<dbReference type="GO" id="GO:0005524">
    <property type="term" value="F:ATP binding"/>
    <property type="evidence" value="ECO:0007669"/>
    <property type="project" value="UniProtKB-KW"/>
</dbReference>
<dbReference type="PANTHER" id="PTHR11766:SF0">
    <property type="entry name" value="TYROSINE--TRNA LIGASE, MITOCHONDRIAL"/>
    <property type="match status" value="1"/>
</dbReference>
<proteinExistence type="inferred from homology"/>
<evidence type="ECO:0000256" key="7">
    <source>
        <dbReference type="ARBA" id="ARBA00033323"/>
    </source>
</evidence>
<evidence type="ECO:0000256" key="6">
    <source>
        <dbReference type="ARBA" id="ARBA00023146"/>
    </source>
</evidence>
<dbReference type="EC" id="6.1.1.1" evidence="1 9"/>
<keyword evidence="2 9" id="KW-0436">Ligase</keyword>
<dbReference type="InterPro" id="IPR032005">
    <property type="entry name" value="TyrRSs_C"/>
</dbReference>
<evidence type="ECO:0000256" key="9">
    <source>
        <dbReference type="RuleBase" id="RU361234"/>
    </source>
</evidence>
<evidence type="ECO:0000313" key="13">
    <source>
        <dbReference type="Proteomes" id="UP000070501"/>
    </source>
</evidence>
<dbReference type="FunCoup" id="A0A136IPW3">
    <property type="interactions" value="647"/>
</dbReference>
<dbReference type="Gene3D" id="3.40.50.620">
    <property type="entry name" value="HUPs"/>
    <property type="match status" value="1"/>
</dbReference>
<keyword evidence="4 9" id="KW-0067">ATP-binding</keyword>
<dbReference type="OrthoDB" id="337870at2759"/>
<dbReference type="InterPro" id="IPR002307">
    <property type="entry name" value="Tyr-tRNA-ligase"/>
</dbReference>
<evidence type="ECO:0000256" key="1">
    <source>
        <dbReference type="ARBA" id="ARBA00013160"/>
    </source>
</evidence>
<organism evidence="12 13">
    <name type="scientific">Microdochium bolleyi</name>
    <dbReference type="NCBI Taxonomy" id="196109"/>
    <lineage>
        <taxon>Eukaryota</taxon>
        <taxon>Fungi</taxon>
        <taxon>Dikarya</taxon>
        <taxon>Ascomycota</taxon>
        <taxon>Pezizomycotina</taxon>
        <taxon>Sordariomycetes</taxon>
        <taxon>Xylariomycetidae</taxon>
        <taxon>Xylariales</taxon>
        <taxon>Microdochiaceae</taxon>
        <taxon>Microdochium</taxon>
    </lineage>
</organism>
<dbReference type="SUPFAM" id="SSF52374">
    <property type="entry name" value="Nucleotidylyl transferase"/>
    <property type="match status" value="1"/>
</dbReference>
<dbReference type="CDD" id="cd00805">
    <property type="entry name" value="TyrRS_core"/>
    <property type="match status" value="1"/>
</dbReference>
<sequence length="533" mass="59587">MLQKRIGAYVGVDPTAPSLHVGHLLPFMALFWLYIHGYGATTLIGGATAKVGDPIGRLQSRDPMSKADMSLNITKVHYQLKTLWTNLDTHAPSLGYEKKWGWRRALWNNSQWYSSVPFSEVVHKLFTGIRLGPMLTRDTVKRRLDEGQGMSLSEFIYPMMQAWDWWHLYSSPKQTQMQIGGSDQYGNIIAGIEAIAHIRTIQPHKDEFPDTLLNLPLGFTVPLLTDSSGAKFGKSSGNAVWLDPFMTSPFDLYGYFMRRPDADVENLLKLLTFLPLSEIKEIMVVQNEDPSKRHAHHILAHQVLCLVHGTQEANQTQAAHKARFAKPNGVFAVPEVQSYPAEGPADQELAARFRTDIKLPRSLIMGQSIARILHAAGLAQSISEAHRLCTAQGAYIAGAPGQKPSDTSALQHEHLTFTPVKVWSAKETSRYLIDDKLLILRRGKHFVRVVEMVEDEEWQVSGQTYPGEPGTGVVRRVREKLEALQGSPKVTFDQSEVADVAGKVSQVEQEKKLARKSTGNSSRPSWLGRGRQR</sequence>
<dbReference type="FunFam" id="1.10.240.10:FF:000001">
    <property type="entry name" value="Tyrosine--tRNA ligase"/>
    <property type="match status" value="1"/>
</dbReference>
<dbReference type="InterPro" id="IPR001412">
    <property type="entry name" value="aa-tRNA-synth_I_CS"/>
</dbReference>
<dbReference type="Pfam" id="PF16714">
    <property type="entry name" value="TyrRSs_C"/>
    <property type="match status" value="1"/>
</dbReference>
<dbReference type="PANTHER" id="PTHR11766">
    <property type="entry name" value="TYROSYL-TRNA SYNTHETASE"/>
    <property type="match status" value="1"/>
</dbReference>
<dbReference type="InterPro" id="IPR002305">
    <property type="entry name" value="aa-tRNA-synth_Ic"/>
</dbReference>
<dbReference type="EMBL" id="KQ964265">
    <property type="protein sequence ID" value="KXJ86940.1"/>
    <property type="molecule type" value="Genomic_DNA"/>
</dbReference>
<dbReference type="Proteomes" id="UP000070501">
    <property type="component" value="Unassembled WGS sequence"/>
</dbReference>
<comment type="similarity">
    <text evidence="9">Belongs to the class-I aminoacyl-tRNA synthetase family.</text>
</comment>
<dbReference type="PROSITE" id="PS00178">
    <property type="entry name" value="AA_TRNA_LIGASE_I"/>
    <property type="match status" value="1"/>
</dbReference>
<keyword evidence="13" id="KW-1185">Reference proteome</keyword>
<protein>
    <recommendedName>
        <fullName evidence="1 9">Tyrosine--tRNA ligase</fullName>
        <ecNumber evidence="1 9">6.1.1.1</ecNumber>
    </recommendedName>
    <alternativeName>
        <fullName evidence="7 9">Tyrosyl-tRNA synthetase</fullName>
    </alternativeName>
</protein>
<feature type="region of interest" description="Disordered" evidence="10">
    <location>
        <begin position="508"/>
        <end position="533"/>
    </location>
</feature>
<dbReference type="NCBIfam" id="TIGR00234">
    <property type="entry name" value="tyrS"/>
    <property type="match status" value="1"/>
</dbReference>
<evidence type="ECO:0000256" key="3">
    <source>
        <dbReference type="ARBA" id="ARBA00022741"/>
    </source>
</evidence>
<dbReference type="GO" id="GO:0003723">
    <property type="term" value="F:RNA binding"/>
    <property type="evidence" value="ECO:0007669"/>
    <property type="project" value="InterPro"/>
</dbReference>
<evidence type="ECO:0000256" key="5">
    <source>
        <dbReference type="ARBA" id="ARBA00022917"/>
    </source>
</evidence>
<keyword evidence="3 9" id="KW-0547">Nucleotide-binding</keyword>
<dbReference type="GO" id="GO:0005829">
    <property type="term" value="C:cytosol"/>
    <property type="evidence" value="ECO:0007669"/>
    <property type="project" value="TreeGrafter"/>
</dbReference>
<gene>
    <name evidence="12" type="ORF">Micbo1qcDRAFT_168041</name>
</gene>
<evidence type="ECO:0000256" key="2">
    <source>
        <dbReference type="ARBA" id="ARBA00022598"/>
    </source>
</evidence>
<dbReference type="PRINTS" id="PR01040">
    <property type="entry name" value="TRNASYNTHTYR"/>
</dbReference>
<dbReference type="AlphaFoldDB" id="A0A136IPW3"/>
<evidence type="ECO:0000256" key="10">
    <source>
        <dbReference type="SAM" id="MobiDB-lite"/>
    </source>
</evidence>
<dbReference type="GO" id="GO:0005739">
    <property type="term" value="C:mitochondrion"/>
    <property type="evidence" value="ECO:0007669"/>
    <property type="project" value="TreeGrafter"/>
</dbReference>
<dbReference type="InParanoid" id="A0A136IPW3"/>
<comment type="catalytic activity">
    <reaction evidence="8 9">
        <text>tRNA(Tyr) + L-tyrosine + ATP = L-tyrosyl-tRNA(Tyr) + AMP + diphosphate + H(+)</text>
        <dbReference type="Rhea" id="RHEA:10220"/>
        <dbReference type="Rhea" id="RHEA-COMP:9706"/>
        <dbReference type="Rhea" id="RHEA-COMP:9707"/>
        <dbReference type="ChEBI" id="CHEBI:15378"/>
        <dbReference type="ChEBI" id="CHEBI:30616"/>
        <dbReference type="ChEBI" id="CHEBI:33019"/>
        <dbReference type="ChEBI" id="CHEBI:58315"/>
        <dbReference type="ChEBI" id="CHEBI:78442"/>
        <dbReference type="ChEBI" id="CHEBI:78536"/>
        <dbReference type="ChEBI" id="CHEBI:456215"/>
        <dbReference type="EC" id="6.1.1.1"/>
    </reaction>
</comment>
<dbReference type="InterPro" id="IPR036986">
    <property type="entry name" value="S4_RNA-bd_sf"/>
</dbReference>
<dbReference type="GO" id="GO:0006437">
    <property type="term" value="P:tyrosyl-tRNA aminoacylation"/>
    <property type="evidence" value="ECO:0007669"/>
    <property type="project" value="InterPro"/>
</dbReference>
<keyword evidence="6 9" id="KW-0030">Aminoacyl-tRNA synthetase</keyword>
<dbReference type="Pfam" id="PF00579">
    <property type="entry name" value="tRNA-synt_1b"/>
    <property type="match status" value="1"/>
</dbReference>
<evidence type="ECO:0000256" key="8">
    <source>
        <dbReference type="ARBA" id="ARBA00048248"/>
    </source>
</evidence>
<dbReference type="InterPro" id="IPR024088">
    <property type="entry name" value="Tyr-tRNA-ligase_bac-type"/>
</dbReference>
<dbReference type="Gene3D" id="1.10.240.10">
    <property type="entry name" value="Tyrosyl-Transfer RNA Synthetase"/>
    <property type="match status" value="1"/>
</dbReference>
<dbReference type="GO" id="GO:0004831">
    <property type="term" value="F:tyrosine-tRNA ligase activity"/>
    <property type="evidence" value="ECO:0007669"/>
    <property type="project" value="UniProtKB-EC"/>
</dbReference>
<dbReference type="Gene3D" id="3.10.290.10">
    <property type="entry name" value="RNA-binding S4 domain"/>
    <property type="match status" value="1"/>
</dbReference>
<dbReference type="STRING" id="196109.A0A136IPW3"/>
<reference evidence="13" key="1">
    <citation type="submission" date="2016-02" db="EMBL/GenBank/DDBJ databases">
        <title>Draft genome sequence of Microdochium bolleyi, a fungal endophyte of beachgrass.</title>
        <authorList>
            <consortium name="DOE Joint Genome Institute"/>
            <person name="David A.S."/>
            <person name="May G."/>
            <person name="Haridas S."/>
            <person name="Lim J."/>
            <person name="Wang M."/>
            <person name="Labutti K."/>
            <person name="Lipzen A."/>
            <person name="Barry K."/>
            <person name="Grigoriev I.V."/>
        </authorList>
    </citation>
    <scope>NUCLEOTIDE SEQUENCE [LARGE SCALE GENOMIC DNA]</scope>
    <source>
        <strain evidence="13">J235TASD1</strain>
    </source>
</reference>
<accession>A0A136IPW3</accession>
<name>A0A136IPW3_9PEZI</name>
<evidence type="ECO:0000256" key="4">
    <source>
        <dbReference type="ARBA" id="ARBA00022840"/>
    </source>
</evidence>
<evidence type="ECO:0000313" key="12">
    <source>
        <dbReference type="EMBL" id="KXJ86940.1"/>
    </source>
</evidence>